<evidence type="ECO:0000259" key="2">
    <source>
        <dbReference type="PROSITE" id="PS51034"/>
    </source>
</evidence>
<dbReference type="InterPro" id="IPR001507">
    <property type="entry name" value="ZP_dom"/>
</dbReference>
<protein>
    <recommendedName>
        <fullName evidence="2">ZP domain-containing protein</fullName>
    </recommendedName>
</protein>
<accession>E4Y3Y0</accession>
<evidence type="ECO:0000256" key="1">
    <source>
        <dbReference type="SAM" id="SignalP"/>
    </source>
</evidence>
<keyword evidence="1" id="KW-0732">Signal</keyword>
<feature type="chain" id="PRO_5003190762" description="ZP domain-containing protein" evidence="1">
    <location>
        <begin position="22"/>
        <end position="384"/>
    </location>
</feature>
<feature type="signal peptide" evidence="1">
    <location>
        <begin position="1"/>
        <end position="21"/>
    </location>
</feature>
<sequence length="384" mass="43028">MKISISFSVFYHFMSCQLAYASSIVDWDSLILDQQFEINREKLVMFIDNPSIGDWILPENIMEIFNASPAYDFNQNTIIESAEIAMQESLLDFVKTSNCPGSCWDFHPSKGCYLESDIFEEKIQHSCLATGVRLEVDECVFDYAIEDGKEEKLVIGDCLLDFTMMQVEFHSEGGKNYLSMESSVEELKSCGIIFTEDDDQLLLESTIQLSNRAAAGSELLISCSYSKTIVKSFLFDTVKIEKEQDVLTAKEEGDLSAAFELDLMGAGPKHDVFIIGSTIFAGVFYDFSATGSAEAPFEYFITDCEIRATNNDLKFPIIAENCPNPLATEYLDLQLTSELVSKMDKTFQFEAFGLAKAEGYIMTCIIEICIDSCPKIDCDENFSG</sequence>
<gene>
    <name evidence="3" type="ORF">GSOID_T00018243001</name>
</gene>
<feature type="domain" description="ZP" evidence="2">
    <location>
        <begin position="126"/>
        <end position="384"/>
    </location>
</feature>
<dbReference type="EMBL" id="FN654275">
    <property type="protein sequence ID" value="CBY30378.1"/>
    <property type="molecule type" value="Genomic_DNA"/>
</dbReference>
<reference evidence="3" key="1">
    <citation type="journal article" date="2010" name="Science">
        <title>Plasticity of animal genome architecture unmasked by rapid evolution of a pelagic tunicate.</title>
        <authorList>
            <person name="Denoeud F."/>
            <person name="Henriet S."/>
            <person name="Mungpakdee S."/>
            <person name="Aury J.M."/>
            <person name="Da Silva C."/>
            <person name="Brinkmann H."/>
            <person name="Mikhaleva J."/>
            <person name="Olsen L.C."/>
            <person name="Jubin C."/>
            <person name="Canestro C."/>
            <person name="Bouquet J.M."/>
            <person name="Danks G."/>
            <person name="Poulain J."/>
            <person name="Campsteijn C."/>
            <person name="Adamski M."/>
            <person name="Cross I."/>
            <person name="Yadetie F."/>
            <person name="Muffato M."/>
            <person name="Louis A."/>
            <person name="Butcher S."/>
            <person name="Tsagkogeorga G."/>
            <person name="Konrad A."/>
            <person name="Singh S."/>
            <person name="Jensen M.F."/>
            <person name="Cong E.H."/>
            <person name="Eikeseth-Otteraa H."/>
            <person name="Noel B."/>
            <person name="Anthouard V."/>
            <person name="Porcel B.M."/>
            <person name="Kachouri-Lafond R."/>
            <person name="Nishino A."/>
            <person name="Ugolini M."/>
            <person name="Chourrout P."/>
            <person name="Nishida H."/>
            <person name="Aasland R."/>
            <person name="Huzurbazar S."/>
            <person name="Westhof E."/>
            <person name="Delsuc F."/>
            <person name="Lehrach H."/>
            <person name="Reinhardt R."/>
            <person name="Weissenbach J."/>
            <person name="Roy S.W."/>
            <person name="Artiguenave F."/>
            <person name="Postlethwait J.H."/>
            <person name="Manak J.R."/>
            <person name="Thompson E.M."/>
            <person name="Jaillon O."/>
            <person name="Du Pasquier L."/>
            <person name="Boudinot P."/>
            <person name="Liberles D.A."/>
            <person name="Volff J.N."/>
            <person name="Philippe H."/>
            <person name="Lenhard B."/>
            <person name="Roest Crollius H."/>
            <person name="Wincker P."/>
            <person name="Chourrout D."/>
        </authorList>
    </citation>
    <scope>NUCLEOTIDE SEQUENCE [LARGE SCALE GENOMIC DNA]</scope>
</reference>
<dbReference type="Proteomes" id="UP000011014">
    <property type="component" value="Unassembled WGS sequence"/>
</dbReference>
<dbReference type="AlphaFoldDB" id="E4Y3Y0"/>
<name>E4Y3Y0_OIKDI</name>
<evidence type="ECO:0000313" key="3">
    <source>
        <dbReference type="EMBL" id="CBY30378.1"/>
    </source>
</evidence>
<organism evidence="3">
    <name type="scientific">Oikopleura dioica</name>
    <name type="common">Tunicate</name>
    <dbReference type="NCBI Taxonomy" id="34765"/>
    <lineage>
        <taxon>Eukaryota</taxon>
        <taxon>Metazoa</taxon>
        <taxon>Chordata</taxon>
        <taxon>Tunicata</taxon>
        <taxon>Appendicularia</taxon>
        <taxon>Copelata</taxon>
        <taxon>Oikopleuridae</taxon>
        <taxon>Oikopleura</taxon>
    </lineage>
</organism>
<dbReference type="PROSITE" id="PS51034">
    <property type="entry name" value="ZP_2"/>
    <property type="match status" value="1"/>
</dbReference>
<proteinExistence type="predicted"/>